<accession>A0A328E137</accession>
<dbReference type="EMBL" id="NQVE01000067">
    <property type="protein sequence ID" value="RAL50153.1"/>
    <property type="molecule type" value="Genomic_DNA"/>
</dbReference>
<protein>
    <submittedName>
        <fullName evidence="1">Uncharacterized protein</fullName>
    </submittedName>
</protein>
<name>A0A328E137_9ASTE</name>
<organism evidence="1 2">
    <name type="scientific">Cuscuta australis</name>
    <dbReference type="NCBI Taxonomy" id="267555"/>
    <lineage>
        <taxon>Eukaryota</taxon>
        <taxon>Viridiplantae</taxon>
        <taxon>Streptophyta</taxon>
        <taxon>Embryophyta</taxon>
        <taxon>Tracheophyta</taxon>
        <taxon>Spermatophyta</taxon>
        <taxon>Magnoliopsida</taxon>
        <taxon>eudicotyledons</taxon>
        <taxon>Gunneridae</taxon>
        <taxon>Pentapetalae</taxon>
        <taxon>asterids</taxon>
        <taxon>lamiids</taxon>
        <taxon>Solanales</taxon>
        <taxon>Convolvulaceae</taxon>
        <taxon>Cuscuteae</taxon>
        <taxon>Cuscuta</taxon>
        <taxon>Cuscuta subgen. Grammica</taxon>
        <taxon>Cuscuta sect. Cleistogrammica</taxon>
    </lineage>
</organism>
<keyword evidence="2" id="KW-1185">Reference proteome</keyword>
<comment type="caution">
    <text evidence="1">The sequence shown here is derived from an EMBL/GenBank/DDBJ whole genome shotgun (WGS) entry which is preliminary data.</text>
</comment>
<evidence type="ECO:0000313" key="2">
    <source>
        <dbReference type="Proteomes" id="UP000249390"/>
    </source>
</evidence>
<dbReference type="AlphaFoldDB" id="A0A328E137"/>
<gene>
    <name evidence="1" type="ORF">DM860_007827</name>
</gene>
<reference evidence="1 2" key="1">
    <citation type="submission" date="2018-06" db="EMBL/GenBank/DDBJ databases">
        <title>The Genome of Cuscuta australis (Dodder) Provides Insight into the Evolution of Plant Parasitism.</title>
        <authorList>
            <person name="Liu H."/>
        </authorList>
    </citation>
    <scope>NUCLEOTIDE SEQUENCE [LARGE SCALE GENOMIC DNA]</scope>
    <source>
        <strain evidence="2">cv. Yunnan</strain>
        <tissue evidence="1">Vines</tissue>
    </source>
</reference>
<evidence type="ECO:0000313" key="1">
    <source>
        <dbReference type="EMBL" id="RAL50153.1"/>
    </source>
</evidence>
<sequence length="128" mass="14115">MVQGQLTLVGTYKDSTKIAAYDFETSNWTVCPTLAKTIWSLLPICIDGKQVIFLAVGGYLYEYDSETRILKKPAVCKEVEGIPKSTYSFKPSLAPVHETLSTTVDAKHLPRITAALDELGRCITKGMN</sequence>
<proteinExistence type="predicted"/>
<dbReference type="Proteomes" id="UP000249390">
    <property type="component" value="Unassembled WGS sequence"/>
</dbReference>